<organism evidence="2 3">
    <name type="scientific">Knoellia koreensis</name>
    <dbReference type="NCBI Taxonomy" id="2730921"/>
    <lineage>
        <taxon>Bacteria</taxon>
        <taxon>Bacillati</taxon>
        <taxon>Actinomycetota</taxon>
        <taxon>Actinomycetes</taxon>
        <taxon>Micrococcales</taxon>
        <taxon>Intrasporangiaceae</taxon>
        <taxon>Knoellia</taxon>
    </lineage>
</organism>
<reference evidence="2 3" key="1">
    <citation type="submission" date="2020-04" db="EMBL/GenBank/DDBJ databases">
        <title>Knoellia sp. isolate from air conditioner.</title>
        <authorList>
            <person name="Chea S."/>
            <person name="Kim D.-U."/>
        </authorList>
    </citation>
    <scope>NUCLEOTIDE SEQUENCE [LARGE SCALE GENOMIC DNA]</scope>
    <source>
        <strain evidence="2 3">DB2414S</strain>
    </source>
</reference>
<dbReference type="PANTHER" id="PTHR35446:SF2">
    <property type="entry name" value="CARBOXYMUCONOLACTONE DECARBOXYLASE-LIKE DOMAIN-CONTAINING PROTEIN"/>
    <property type="match status" value="1"/>
</dbReference>
<dbReference type="EMBL" id="JABEPQ010000001">
    <property type="protein sequence ID" value="NNM44660.1"/>
    <property type="molecule type" value="Genomic_DNA"/>
</dbReference>
<keyword evidence="2" id="KW-0560">Oxidoreductase</keyword>
<dbReference type="InterPro" id="IPR029032">
    <property type="entry name" value="AhpD-like"/>
</dbReference>
<evidence type="ECO:0000313" key="2">
    <source>
        <dbReference type="EMBL" id="NNM44660.1"/>
    </source>
</evidence>
<protein>
    <submittedName>
        <fullName evidence="2">Peroxidase</fullName>
    </submittedName>
</protein>
<gene>
    <name evidence="2" type="ORF">HJG52_01400</name>
</gene>
<dbReference type="AlphaFoldDB" id="A0A849H4D7"/>
<dbReference type="InterPro" id="IPR003779">
    <property type="entry name" value="CMD-like"/>
</dbReference>
<dbReference type="Gene3D" id="1.20.1290.10">
    <property type="entry name" value="AhpD-like"/>
    <property type="match status" value="1"/>
</dbReference>
<proteinExistence type="predicted"/>
<dbReference type="SUPFAM" id="SSF69118">
    <property type="entry name" value="AhpD-like"/>
    <property type="match status" value="1"/>
</dbReference>
<dbReference type="GO" id="GO:0051920">
    <property type="term" value="F:peroxiredoxin activity"/>
    <property type="evidence" value="ECO:0007669"/>
    <property type="project" value="InterPro"/>
</dbReference>
<dbReference type="PANTHER" id="PTHR35446">
    <property type="entry name" value="SI:CH211-175M2.5"/>
    <property type="match status" value="1"/>
</dbReference>
<evidence type="ECO:0000259" key="1">
    <source>
        <dbReference type="Pfam" id="PF02627"/>
    </source>
</evidence>
<dbReference type="Pfam" id="PF02627">
    <property type="entry name" value="CMD"/>
    <property type="match status" value="1"/>
</dbReference>
<dbReference type="Proteomes" id="UP000588586">
    <property type="component" value="Unassembled WGS sequence"/>
</dbReference>
<name>A0A849H4D7_9MICO</name>
<keyword evidence="2" id="KW-0575">Peroxidase</keyword>
<keyword evidence="3" id="KW-1185">Reference proteome</keyword>
<sequence length="209" mass="22432">MSFIEPARAVPKEPAVEQLYAAERQSWGYLPNYAELFSHEPAVMAAWRQLVGSIRGAMDRRRFELVTLAAAQARGSSYCSLAHGKFLADLFHTPDEVAGLAGADRPDPADELDLALMEYARHVALDPASVTRAEVDRLRTLGLGDRDIFLVAAAVAARCFFATLLDGLGAEPDAELGALPEPMRSALTVGRPIAGQAQTTEPVSFSPGP</sequence>
<accession>A0A849H4D7</accession>
<feature type="domain" description="Carboxymuconolactone decarboxylase-like" evidence="1">
    <location>
        <begin position="41"/>
        <end position="117"/>
    </location>
</feature>
<evidence type="ECO:0000313" key="3">
    <source>
        <dbReference type="Proteomes" id="UP000588586"/>
    </source>
</evidence>
<comment type="caution">
    <text evidence="2">The sequence shown here is derived from an EMBL/GenBank/DDBJ whole genome shotgun (WGS) entry which is preliminary data.</text>
</comment>
<dbReference type="RefSeq" id="WP_171241791.1">
    <property type="nucleotide sequence ID" value="NZ_JABEPQ010000001.1"/>
</dbReference>